<dbReference type="SUPFAM" id="SSF49758">
    <property type="entry name" value="Calpain large subunit, middle domain (domain III)"/>
    <property type="match status" value="1"/>
</dbReference>
<dbReference type="Proteomes" id="UP000515908">
    <property type="component" value="Chromosome 01"/>
</dbReference>
<feature type="compositionally biased region" description="Polar residues" evidence="7">
    <location>
        <begin position="652"/>
        <end position="666"/>
    </location>
</feature>
<feature type="compositionally biased region" description="Basic and acidic residues" evidence="7">
    <location>
        <begin position="151"/>
        <end position="163"/>
    </location>
</feature>
<dbReference type="PROSITE" id="PS50203">
    <property type="entry name" value="CALPAIN_CAT"/>
    <property type="match status" value="1"/>
</dbReference>
<evidence type="ECO:0000313" key="9">
    <source>
        <dbReference type="EMBL" id="CAD2213168.1"/>
    </source>
</evidence>
<feature type="region of interest" description="Disordered" evidence="7">
    <location>
        <begin position="103"/>
        <end position="246"/>
    </location>
</feature>
<accession>A0A7G2C059</accession>
<evidence type="ECO:0000256" key="3">
    <source>
        <dbReference type="ARBA" id="ARBA00022801"/>
    </source>
</evidence>
<feature type="compositionally biased region" description="Basic residues" evidence="7">
    <location>
        <begin position="114"/>
        <end position="124"/>
    </location>
</feature>
<dbReference type="GO" id="GO:0006508">
    <property type="term" value="P:proteolysis"/>
    <property type="evidence" value="ECO:0007669"/>
    <property type="project" value="UniProtKB-KW"/>
</dbReference>
<dbReference type="PANTHER" id="PTHR10183:SF379">
    <property type="entry name" value="CALPAIN-5"/>
    <property type="match status" value="1"/>
</dbReference>
<dbReference type="InterPro" id="IPR001300">
    <property type="entry name" value="Peptidase_C2_calpain_cat"/>
</dbReference>
<feature type="domain" description="Calpain catalytic" evidence="8">
    <location>
        <begin position="710"/>
        <end position="986"/>
    </location>
</feature>
<dbReference type="SMART" id="SM00230">
    <property type="entry name" value="CysPc"/>
    <property type="match status" value="1"/>
</dbReference>
<reference evidence="9 10" key="1">
    <citation type="submission" date="2020-08" db="EMBL/GenBank/DDBJ databases">
        <authorList>
            <person name="Newling K."/>
            <person name="Davey J."/>
            <person name="Forrester S."/>
        </authorList>
    </citation>
    <scope>NUCLEOTIDE SEQUENCE [LARGE SCALE GENOMIC DNA]</scope>
    <source>
        <strain evidence="10">Crithidia deanei Carvalho (ATCC PRA-265)</strain>
    </source>
</reference>
<dbReference type="EMBL" id="LR877145">
    <property type="protein sequence ID" value="CAD2213168.1"/>
    <property type="molecule type" value="Genomic_DNA"/>
</dbReference>
<dbReference type="GO" id="GO:0004198">
    <property type="term" value="F:calcium-dependent cysteine-type endopeptidase activity"/>
    <property type="evidence" value="ECO:0007669"/>
    <property type="project" value="InterPro"/>
</dbReference>
<feature type="active site" evidence="5">
    <location>
        <position position="902"/>
    </location>
</feature>
<evidence type="ECO:0000256" key="7">
    <source>
        <dbReference type="SAM" id="MobiDB-lite"/>
    </source>
</evidence>
<feature type="compositionally biased region" description="Basic and acidic residues" evidence="7">
    <location>
        <begin position="103"/>
        <end position="113"/>
    </location>
</feature>
<evidence type="ECO:0000256" key="1">
    <source>
        <dbReference type="ARBA" id="ARBA00007623"/>
    </source>
</evidence>
<evidence type="ECO:0000256" key="5">
    <source>
        <dbReference type="PIRSR" id="PIRSR622684-1"/>
    </source>
</evidence>
<dbReference type="InterPro" id="IPR038765">
    <property type="entry name" value="Papain-like_cys_pep_sf"/>
</dbReference>
<comment type="similarity">
    <text evidence="1">Belongs to the peptidase C2 family.</text>
</comment>
<dbReference type="Gene3D" id="3.90.70.10">
    <property type="entry name" value="Cysteine proteinases"/>
    <property type="match status" value="1"/>
</dbReference>
<comment type="caution">
    <text evidence="6">Lacks conserved residue(s) required for the propagation of feature annotation.</text>
</comment>
<name>A0A7G2C059_9TRYP</name>
<evidence type="ECO:0000256" key="2">
    <source>
        <dbReference type="ARBA" id="ARBA00022670"/>
    </source>
</evidence>
<dbReference type="Pfam" id="PF24610">
    <property type="entry name" value="DUF7623"/>
    <property type="match status" value="2"/>
</dbReference>
<dbReference type="VEuPathDB" id="TriTrypDB:ADEAN_000060400"/>
<dbReference type="Pfam" id="PF00648">
    <property type="entry name" value="Peptidase_C2"/>
    <property type="match status" value="1"/>
</dbReference>
<gene>
    <name evidence="9" type="ORF">ADEAN_000060400</name>
</gene>
<keyword evidence="4" id="KW-0788">Thiol protease</keyword>
<proteinExistence type="inferred from homology"/>
<dbReference type="InterPro" id="IPR056040">
    <property type="entry name" value="DUF7623"/>
</dbReference>
<feature type="compositionally biased region" description="Low complexity" evidence="7">
    <location>
        <begin position="533"/>
        <end position="544"/>
    </location>
</feature>
<feature type="compositionally biased region" description="Basic and acidic residues" evidence="7">
    <location>
        <begin position="171"/>
        <end position="183"/>
    </location>
</feature>
<dbReference type="PANTHER" id="PTHR10183">
    <property type="entry name" value="CALPAIN"/>
    <property type="match status" value="1"/>
</dbReference>
<feature type="compositionally biased region" description="Polar residues" evidence="7">
    <location>
        <begin position="482"/>
        <end position="496"/>
    </location>
</feature>
<dbReference type="SUPFAM" id="SSF54001">
    <property type="entry name" value="Cysteine proteinases"/>
    <property type="match status" value="1"/>
</dbReference>
<dbReference type="AlphaFoldDB" id="A0A7G2C059"/>
<protein>
    <submittedName>
        <fullName evidence="9">Calpain family cysteine protease/Calpain large subunit, domain III, putative</fullName>
    </submittedName>
</protein>
<feature type="active site" evidence="5">
    <location>
        <position position="927"/>
    </location>
</feature>
<dbReference type="PRINTS" id="PR00704">
    <property type="entry name" value="CALPAIN"/>
</dbReference>
<sequence length="1185" mass="130620">MNTECPENVPLDLLNPHSDPVFASYASALNALKTNPNANPKTIEDLQTKMNERCNELAASFTQKNRGLYVPQNVDGLPTNTLPLNEDEEFTNLERERNAVEAAIKRAKDTEQRRKNRMDRRGRHNNVDIDELDNSSFDSDLPLNYQVGEMEDLHRSQHSKDDQYNSLTEGKPTDDQDGEEKPLDSSCTSGAPDRSMSHASSNDPMAYLRNYPTPSKGPKEGERALGWSCDSGVKGHHGASDPNLQDLLSGAEQQNGKAHQKPSSGAGEEELHSVDYVIKNMASYEKRLSTIDAKLRGRVEEMSEEQIRQDLELVDPFFETVPVRDLHPHQDGTFTRLLSERRQLLAKEPGNSKRIKEVEMALQERVRQLGEERLRPPGSPTKGLRTSPAPAPQLLTKDIMRPDGGTLLPNINRASPLASPYKNFATDKQSGSETPDGVRTGVVSPDGQSDRGEYSGGASYTKGGREAKRPYGGGRVPPSAGSVPSETAGSSPYSGYNQGGYDPSRPHAAGNAAGGNDPSEWEAGETGRGKLYQTGGKQQKTPGGVTEYPGGRQTGVRGPAGSDAHSPYDGRSGYPQGNGAGRQVGYEPRRPSGSRDGSYDGDSTRASSEFENSERRKRLAGDNSRNVGPISASERAAGLKGLYSLSPERANETQMQSPSTDGSTSRSRPRRVKEVKDLTTRTLTEMVESGGPLYDDKDFIKDVPNDNATWPNMKDVYTEGCFKPPYPQVPSPADVAATTDPLQFLGPFLAALSRVPPLLQRLFHTKRHPGRRPYKFDFFTPDSKRTTVLIDDTVPCDGENGPLYVYSPTRAWWPLLMEKAYAKFIGGYEKFYDCTSNETLRDLTGQPVTHFPFHPQLSKEVVDGDYTGKEFYKAMKKQLEVGDVYIASSSDAPKDGILPRAHYAIFDVIDLSPSSNTADDILVKLHNCYAESSPYTGPYHNSDWKRWTPAVKRRCNAKIEEEPYFIYMPLSSFIRNFSSVQHCHVTSGPRQTIQGAWNVSSAGGSLKYTSFRDNPMFMLDNNSNRPVKVIVELRHIDPPLEGKCTYLPCAFSVLQRNSDVCVFATLATLNQFNVVSKGLISDAREVCFVVELAANSSNMVMPYTKHPGELGQFKLSVYPQGNPIGFQTVHRVVETCNEINAQLVVDPAARAGSAIHFAVGQVCDIQVLIHQNRESTFAKQKGEII</sequence>
<feature type="region of interest" description="Disordered" evidence="7">
    <location>
        <begin position="370"/>
        <end position="674"/>
    </location>
</feature>
<evidence type="ECO:0000256" key="4">
    <source>
        <dbReference type="ARBA" id="ARBA00022807"/>
    </source>
</evidence>
<organism evidence="9 10">
    <name type="scientific">Angomonas deanei</name>
    <dbReference type="NCBI Taxonomy" id="59799"/>
    <lineage>
        <taxon>Eukaryota</taxon>
        <taxon>Discoba</taxon>
        <taxon>Euglenozoa</taxon>
        <taxon>Kinetoplastea</taxon>
        <taxon>Metakinetoplastina</taxon>
        <taxon>Trypanosomatida</taxon>
        <taxon>Trypanosomatidae</taxon>
        <taxon>Strigomonadinae</taxon>
        <taxon>Angomonas</taxon>
    </lineage>
</organism>
<dbReference type="Gene3D" id="2.60.120.380">
    <property type="match status" value="1"/>
</dbReference>
<evidence type="ECO:0000313" key="10">
    <source>
        <dbReference type="Proteomes" id="UP000515908"/>
    </source>
</evidence>
<keyword evidence="3" id="KW-0378">Hydrolase</keyword>
<evidence type="ECO:0000259" key="8">
    <source>
        <dbReference type="PROSITE" id="PS50203"/>
    </source>
</evidence>
<dbReference type="InterPro" id="IPR022684">
    <property type="entry name" value="Calpain_cysteine_protease"/>
</dbReference>
<dbReference type="InterPro" id="IPR036213">
    <property type="entry name" value="Calpain_III_sf"/>
</dbReference>
<keyword evidence="2 9" id="KW-0645">Protease</keyword>
<keyword evidence="10" id="KW-1185">Reference proteome</keyword>
<evidence type="ECO:0000256" key="6">
    <source>
        <dbReference type="PROSITE-ProRule" id="PRU00239"/>
    </source>
</evidence>